<proteinExistence type="inferred from homology"/>
<organism evidence="19">
    <name type="scientific">Brachionus manjavacas</name>
    <dbReference type="NCBI Taxonomy" id="667381"/>
    <lineage>
        <taxon>Eukaryota</taxon>
        <taxon>Metazoa</taxon>
        <taxon>Spiralia</taxon>
        <taxon>Gnathifera</taxon>
        <taxon>Rotifera</taxon>
        <taxon>Eurotatoria</taxon>
        <taxon>Monogononta</taxon>
        <taxon>Pseudotrocha</taxon>
        <taxon>Ploima</taxon>
        <taxon>Brachionidae</taxon>
        <taxon>Brachionus</taxon>
    </lineage>
</organism>
<keyword evidence="12 17" id="KW-0175">Coiled coil</keyword>
<dbReference type="GO" id="GO:0007004">
    <property type="term" value="P:telomere maintenance via telomerase"/>
    <property type="evidence" value="ECO:0007669"/>
    <property type="project" value="TreeGrafter"/>
</dbReference>
<dbReference type="GO" id="GO:0051880">
    <property type="term" value="F:G-quadruplex DNA binding"/>
    <property type="evidence" value="ECO:0007669"/>
    <property type="project" value="TreeGrafter"/>
</dbReference>
<dbReference type="GO" id="GO:0030870">
    <property type="term" value="C:Mre11 complex"/>
    <property type="evidence" value="ECO:0007669"/>
    <property type="project" value="InterPro"/>
</dbReference>
<dbReference type="FunFam" id="3.40.50.300:FF:000947">
    <property type="entry name" value="DNA repair protein RAD50"/>
    <property type="match status" value="1"/>
</dbReference>
<keyword evidence="11" id="KW-0067">ATP-binding</keyword>
<sequence length="1275" mass="148833">MSSIEKMTIQGIRSYGPKEKDTQMIEFFTPVTLICGQNGCGKTTVIESLKYATTSDMPPNTKGSSFLFDPKLIDEIETKGKIKLFFKDTSGLTVQVQKNLCCTQKAKKLEFRTLETIISRYDSQGKLASTITSKCINADAEVVNAFGVSKAVMEHVIFCHQEDSNWPLSDGKLLKTRFDEIFAATKYIKALDALKKFAWKKSINKTDGDRAKTFGSLQEAFNKQKDLGEKLKPIKNNWISIFRNQRGFLKLKSNLTKLKTKKNLFERQNQRIFGRNQRLSVHWNRCRIGRVCRAFQGKPLIKCDAKKKEKYMKIESTKHQIKQISGSKSKISLEMGALENRFKDYVQKQKKLDAIATKACDLIGIECPSIEVITAKLSDFITDYEYQIGIDQENAKKQDTRLQSEIDAERDKKSRIEQSIQNKKESIAKYQNQYCQIEEELNLIEDDKVQAELCVKINHCEAEIEKQSSQLINVDEIKSKIKQLDNSKLNLKQREQDIDAKINKWHQNSKLQTELSMLRNEKKAKQEQIRKIKMHIEEDMENFFDQSENLMTAKSDDSMLKAIFDVECKDLDSQLGSLESSRKDLDKNLSSNEFKRKMFNDDFRSKEKQLRNYEDILLNLNDLITNDTDIDRNSIPFWKKLQDEQKNLLDEKGFLSGVDKTYKRFVQQLQLNSDDKHSCPVCMRMFKDIDEVNDTVNELNKYTRKIPQKVQDLDQKLKSNEQNLEKMFNAKSVKESYDKIKNNELTQLKQKIEEHDKNILPKLRKELIETDDKCTSEVRDVEKKIESLARNGNLEAADDTDLETLSEQKMVIQGELEQISRSIQSDQEEISSYYARSDQIHKIREKLNDYKTRRNEIESKNQKKSQLVDKKEELRTEIVNLKKEILALEASFKTCSKLVENLVNEKEIVCQKTHKELTDKNFYQEINAMFNQINDLVKLVKNFEQNDESKIAEYKKEFKLLDSNEKDLNGRVDKLYQDAENIKLEIARQEIKQRELNDNLMLRQKRKLFDAKEKQHAKKEELQLNDNTNLKDFKMEQEKLEKKRDDLHKEINEVASNINILEGRLQAINEELSLDTIKNAVEKYMVCTSDLKVLEYSVMDIEKYYKALDRAIMNYHQIKMNEINKIIKQLWRQVYRGVDIDYIEIRSEEENGAEEQIKSKKTYNYRVVLIKGDTCLDMRGRCSAGQKVLASIIIRLALAETFCLNSGILALDEPTTNLDRDNIESLASALVEIIKTRSLQKNFQLIIITHDEDFLDMLGRSEYMDQFYRVHKDEK</sequence>
<evidence type="ECO:0000256" key="2">
    <source>
        <dbReference type="ARBA" id="ARBA00004123"/>
    </source>
</evidence>
<protein>
    <submittedName>
        <fullName evidence="19">Rad50</fullName>
    </submittedName>
</protein>
<comment type="cofactor">
    <cofactor evidence="1">
        <name>Zn(2+)</name>
        <dbReference type="ChEBI" id="CHEBI:29105"/>
    </cofactor>
</comment>
<feature type="coiled-coil region" evidence="17">
    <location>
        <begin position="710"/>
        <end position="758"/>
    </location>
</feature>
<evidence type="ECO:0000256" key="14">
    <source>
        <dbReference type="ARBA" id="ARBA00023242"/>
    </source>
</evidence>
<evidence type="ECO:0000256" key="11">
    <source>
        <dbReference type="ARBA" id="ARBA00022840"/>
    </source>
</evidence>
<keyword evidence="6 16" id="KW-0479">Metal-binding</keyword>
<evidence type="ECO:0000259" key="18">
    <source>
        <dbReference type="PROSITE" id="PS51131"/>
    </source>
</evidence>
<evidence type="ECO:0000256" key="3">
    <source>
        <dbReference type="ARBA" id="ARBA00004286"/>
    </source>
</evidence>
<feature type="coiled-coil region" evidence="17">
    <location>
        <begin position="1030"/>
        <end position="1071"/>
    </location>
</feature>
<keyword evidence="8" id="KW-0227">DNA damage</keyword>
<feature type="coiled-coil region" evidence="17">
    <location>
        <begin position="406"/>
        <end position="433"/>
    </location>
</feature>
<keyword evidence="10 16" id="KW-0862">Zinc</keyword>
<evidence type="ECO:0000313" key="19">
    <source>
        <dbReference type="EMBL" id="AGH55903.1"/>
    </source>
</evidence>
<accession>M4SL97</accession>
<dbReference type="GO" id="GO:0005524">
    <property type="term" value="F:ATP binding"/>
    <property type="evidence" value="ECO:0007669"/>
    <property type="project" value="UniProtKB-KW"/>
</dbReference>
<feature type="coiled-coil region" evidence="17">
    <location>
        <begin position="474"/>
        <end position="535"/>
    </location>
</feature>
<evidence type="ECO:0000256" key="10">
    <source>
        <dbReference type="ARBA" id="ARBA00022833"/>
    </source>
</evidence>
<comment type="catalytic activity">
    <reaction evidence="15">
        <text>ATP + H2O = ADP + phosphate + H(+)</text>
        <dbReference type="Rhea" id="RHEA:13065"/>
        <dbReference type="ChEBI" id="CHEBI:15377"/>
        <dbReference type="ChEBI" id="CHEBI:15378"/>
        <dbReference type="ChEBI" id="CHEBI:30616"/>
        <dbReference type="ChEBI" id="CHEBI:43474"/>
        <dbReference type="ChEBI" id="CHEBI:456216"/>
    </reaction>
</comment>
<dbReference type="InterPro" id="IPR004584">
    <property type="entry name" value="Rad50_eukaryotes"/>
</dbReference>
<feature type="coiled-coil region" evidence="17">
    <location>
        <begin position="840"/>
        <end position="891"/>
    </location>
</feature>
<evidence type="ECO:0000256" key="8">
    <source>
        <dbReference type="ARBA" id="ARBA00022763"/>
    </source>
</evidence>
<dbReference type="GO" id="GO:0003691">
    <property type="term" value="F:double-stranded telomeric DNA binding"/>
    <property type="evidence" value="ECO:0007669"/>
    <property type="project" value="TreeGrafter"/>
</dbReference>
<keyword evidence="13" id="KW-0234">DNA repair</keyword>
<feature type="coiled-coil region" evidence="17">
    <location>
        <begin position="972"/>
        <end position="999"/>
    </location>
</feature>
<dbReference type="Gene3D" id="3.40.50.300">
    <property type="entry name" value="P-loop containing nucleotide triphosphate hydrolases"/>
    <property type="match status" value="2"/>
</dbReference>
<name>M4SL97_9BILA</name>
<reference evidence="19" key="1">
    <citation type="journal article" date="2013" name="J. Hered.">
        <title>Inventory and phylogenetic analysis of meiotic genes in monogonont rotifers.</title>
        <authorList>
            <person name="Hanson S.J."/>
            <person name="Schurko A.M."/>
            <person name="Hecox-Lea B."/>
            <person name="Mark Welch D.B."/>
            <person name="Stelzer C.P."/>
            <person name="Logsdon J.M.Jr."/>
        </authorList>
    </citation>
    <scope>NUCLEOTIDE SEQUENCE</scope>
</reference>
<keyword evidence="7" id="KW-0547">Nucleotide-binding</keyword>
<dbReference type="InterPro" id="IPR013134">
    <property type="entry name" value="Zn_hook_RAD50"/>
</dbReference>
<dbReference type="PROSITE" id="PS51131">
    <property type="entry name" value="ZN_HOOK"/>
    <property type="match status" value="1"/>
</dbReference>
<dbReference type="NCBIfam" id="TIGR00606">
    <property type="entry name" value="rad50"/>
    <property type="match status" value="1"/>
</dbReference>
<dbReference type="GO" id="GO:0046872">
    <property type="term" value="F:metal ion binding"/>
    <property type="evidence" value="ECO:0007669"/>
    <property type="project" value="UniProtKB-UniRule"/>
</dbReference>
<keyword evidence="14" id="KW-0539">Nucleus</keyword>
<evidence type="ECO:0000256" key="15">
    <source>
        <dbReference type="ARBA" id="ARBA00049360"/>
    </source>
</evidence>
<dbReference type="PANTHER" id="PTHR18867:SF12">
    <property type="entry name" value="DNA REPAIR PROTEIN RAD50"/>
    <property type="match status" value="1"/>
</dbReference>
<evidence type="ECO:0000256" key="13">
    <source>
        <dbReference type="ARBA" id="ARBA00023204"/>
    </source>
</evidence>
<dbReference type="GO" id="GO:0000722">
    <property type="term" value="P:telomere maintenance via recombination"/>
    <property type="evidence" value="ECO:0007669"/>
    <property type="project" value="TreeGrafter"/>
</dbReference>
<evidence type="ECO:0000256" key="7">
    <source>
        <dbReference type="ARBA" id="ARBA00022741"/>
    </source>
</evidence>
<dbReference type="GO" id="GO:0006302">
    <property type="term" value="P:double-strand break repair"/>
    <property type="evidence" value="ECO:0007669"/>
    <property type="project" value="InterPro"/>
</dbReference>
<evidence type="ECO:0000256" key="6">
    <source>
        <dbReference type="ARBA" id="ARBA00022723"/>
    </source>
</evidence>
<evidence type="ECO:0000256" key="17">
    <source>
        <dbReference type="SAM" id="Coils"/>
    </source>
</evidence>
<dbReference type="EMBL" id="JX156245">
    <property type="protein sequence ID" value="AGH55903.1"/>
    <property type="molecule type" value="Genomic_DNA"/>
</dbReference>
<feature type="domain" description="Zinc-hook" evidence="18">
    <location>
        <begin position="631"/>
        <end position="732"/>
    </location>
</feature>
<dbReference type="PANTHER" id="PTHR18867">
    <property type="entry name" value="RAD50"/>
    <property type="match status" value="1"/>
</dbReference>
<evidence type="ECO:0000256" key="4">
    <source>
        <dbReference type="ARBA" id="ARBA00009439"/>
    </source>
</evidence>
<dbReference type="GO" id="GO:0016887">
    <property type="term" value="F:ATP hydrolysis activity"/>
    <property type="evidence" value="ECO:0007669"/>
    <property type="project" value="InterPro"/>
</dbReference>
<comment type="similarity">
    <text evidence="4">Belongs to the SMC family. RAD50 subfamily.</text>
</comment>
<evidence type="ECO:0000256" key="12">
    <source>
        <dbReference type="ARBA" id="ARBA00023054"/>
    </source>
</evidence>
<dbReference type="GO" id="GO:0000794">
    <property type="term" value="C:condensed nuclear chromosome"/>
    <property type="evidence" value="ECO:0007669"/>
    <property type="project" value="TreeGrafter"/>
</dbReference>
<keyword evidence="9" id="KW-0378">Hydrolase</keyword>
<dbReference type="GO" id="GO:0070192">
    <property type="term" value="P:chromosome organization involved in meiotic cell cycle"/>
    <property type="evidence" value="ECO:0007669"/>
    <property type="project" value="TreeGrafter"/>
</dbReference>
<feature type="binding site" evidence="16">
    <location>
        <position position="679"/>
    </location>
    <ligand>
        <name>Zn(2+)</name>
        <dbReference type="ChEBI" id="CHEBI:29105"/>
    </ligand>
</feature>
<dbReference type="InterPro" id="IPR027417">
    <property type="entry name" value="P-loop_NTPase"/>
</dbReference>
<evidence type="ECO:0000256" key="5">
    <source>
        <dbReference type="ARBA" id="ARBA00022454"/>
    </source>
</evidence>
<keyword evidence="5" id="KW-0158">Chromosome</keyword>
<dbReference type="SUPFAM" id="SSF52540">
    <property type="entry name" value="P-loop containing nucleoside triphosphate hydrolases"/>
    <property type="match status" value="1"/>
</dbReference>
<gene>
    <name evidence="19" type="primary">RAD50</name>
</gene>
<evidence type="ECO:0000256" key="9">
    <source>
        <dbReference type="ARBA" id="ARBA00022801"/>
    </source>
</evidence>
<comment type="subcellular location">
    <subcellularLocation>
        <location evidence="3">Chromosome</location>
    </subcellularLocation>
    <subcellularLocation>
        <location evidence="2">Nucleus</location>
    </subcellularLocation>
</comment>
<dbReference type="GO" id="GO:0043047">
    <property type="term" value="F:single-stranded telomeric DNA binding"/>
    <property type="evidence" value="ECO:0007669"/>
    <property type="project" value="TreeGrafter"/>
</dbReference>
<evidence type="ECO:0000256" key="16">
    <source>
        <dbReference type="PROSITE-ProRule" id="PRU00471"/>
    </source>
</evidence>
<dbReference type="AlphaFoldDB" id="M4SL97"/>
<feature type="binding site" evidence="16">
    <location>
        <position position="682"/>
    </location>
    <ligand>
        <name>Zn(2+)</name>
        <dbReference type="ChEBI" id="CHEBI:29105"/>
    </ligand>
</feature>
<evidence type="ECO:0000256" key="1">
    <source>
        <dbReference type="ARBA" id="ARBA00001947"/>
    </source>
</evidence>